<organism evidence="2 3">
    <name type="scientific">Thalassotalea eurytherma</name>
    <dbReference type="NCBI Taxonomy" id="1144278"/>
    <lineage>
        <taxon>Bacteria</taxon>
        <taxon>Pseudomonadati</taxon>
        <taxon>Pseudomonadota</taxon>
        <taxon>Gammaproteobacteria</taxon>
        <taxon>Alteromonadales</taxon>
        <taxon>Colwelliaceae</taxon>
        <taxon>Thalassotalea</taxon>
    </lineage>
</organism>
<dbReference type="InterPro" id="IPR011646">
    <property type="entry name" value="KAP_P-loop"/>
</dbReference>
<dbReference type="PANTHER" id="PTHR10285">
    <property type="entry name" value="URIDINE KINASE"/>
    <property type="match status" value="1"/>
</dbReference>
<feature type="domain" description="KAP NTPase" evidence="1">
    <location>
        <begin position="25"/>
        <end position="244"/>
    </location>
</feature>
<evidence type="ECO:0000259" key="1">
    <source>
        <dbReference type="Pfam" id="PF07693"/>
    </source>
</evidence>
<dbReference type="InterPro" id="IPR027417">
    <property type="entry name" value="P-loop_NTPase"/>
</dbReference>
<gene>
    <name evidence="2" type="ORF">theurythT_14860</name>
</gene>
<evidence type="ECO:0000313" key="3">
    <source>
        <dbReference type="Proteomes" id="UP001157133"/>
    </source>
</evidence>
<keyword evidence="3" id="KW-1185">Reference proteome</keyword>
<dbReference type="EMBL" id="BSSU01000007">
    <property type="protein sequence ID" value="GLX82034.1"/>
    <property type="molecule type" value="Genomic_DNA"/>
</dbReference>
<reference evidence="2 3" key="1">
    <citation type="submission" date="2023-03" db="EMBL/GenBank/DDBJ databases">
        <title>Draft genome sequence of Thalassotalea eurytherma JCM 18482T.</title>
        <authorList>
            <person name="Sawabe T."/>
        </authorList>
    </citation>
    <scope>NUCLEOTIDE SEQUENCE [LARGE SCALE GENOMIC DNA]</scope>
    <source>
        <strain evidence="2 3">JCM 18482</strain>
    </source>
</reference>
<dbReference type="Proteomes" id="UP001157133">
    <property type="component" value="Unassembled WGS sequence"/>
</dbReference>
<evidence type="ECO:0000313" key="2">
    <source>
        <dbReference type="EMBL" id="GLX82034.1"/>
    </source>
</evidence>
<dbReference type="Gene3D" id="3.40.50.300">
    <property type="entry name" value="P-loop containing nucleotide triphosphate hydrolases"/>
    <property type="match status" value="1"/>
</dbReference>
<keyword evidence="2" id="KW-0808">Transferase</keyword>
<keyword evidence="2" id="KW-0418">Kinase</keyword>
<accession>A0ABQ6H295</accession>
<protein>
    <submittedName>
        <fullName evidence="2">Kinase</fullName>
    </submittedName>
</protein>
<dbReference type="RefSeq" id="WP_284207385.1">
    <property type="nucleotide sequence ID" value="NZ_BSSU01000007.1"/>
</dbReference>
<dbReference type="Pfam" id="PF07693">
    <property type="entry name" value="KAP_NTPase"/>
    <property type="match status" value="1"/>
</dbReference>
<name>A0ABQ6H295_9GAMM</name>
<sequence length="290" mass="33453">MLDNFLMQHELPNSFAYTANKWFVPVANELSDIIAKNKQPFFIGINGCQGSGKSTLADFLASYFQENHQINCAVLSLDDFYLSSNERDHLGKTVHPLLKTRGVPGTHDIQHIHEVLKKLSNKEPTRLPRFNKAIDNPYPETDWPLATKVDVVIFEGWCWGVTPEQISALDTPCNALEEQHDSENIWRRYVNEKLACYQALYQYMDTWLMLRAPAFSTVHQWRWQQEQKLAAKTSSSAATNVMTETEVAYFIQHFERLTKHCLNTLPQECNYVFQLDSERNIADLRSAHAK</sequence>
<dbReference type="GO" id="GO:0016301">
    <property type="term" value="F:kinase activity"/>
    <property type="evidence" value="ECO:0007669"/>
    <property type="project" value="UniProtKB-KW"/>
</dbReference>
<proteinExistence type="predicted"/>
<dbReference type="SUPFAM" id="SSF52540">
    <property type="entry name" value="P-loop containing nucleoside triphosphate hydrolases"/>
    <property type="match status" value="1"/>
</dbReference>
<comment type="caution">
    <text evidence="2">The sequence shown here is derived from an EMBL/GenBank/DDBJ whole genome shotgun (WGS) entry which is preliminary data.</text>
</comment>